<dbReference type="PROSITE" id="PS50297">
    <property type="entry name" value="ANK_REP_REGION"/>
    <property type="match status" value="2"/>
</dbReference>
<name>A0ABR1NSZ1_DIAER</name>
<evidence type="ECO:0000256" key="2">
    <source>
        <dbReference type="ARBA" id="ARBA00023043"/>
    </source>
</evidence>
<dbReference type="PROSITE" id="PS50088">
    <property type="entry name" value="ANK_REPEAT"/>
    <property type="match status" value="2"/>
</dbReference>
<evidence type="ECO:0000256" key="1">
    <source>
        <dbReference type="ARBA" id="ARBA00022737"/>
    </source>
</evidence>
<dbReference type="SUPFAM" id="SSF48403">
    <property type="entry name" value="Ankyrin repeat"/>
    <property type="match status" value="1"/>
</dbReference>
<dbReference type="Proteomes" id="UP001430848">
    <property type="component" value="Unassembled WGS sequence"/>
</dbReference>
<keyword evidence="4" id="KW-0472">Membrane</keyword>
<evidence type="ECO:0008006" key="7">
    <source>
        <dbReference type="Google" id="ProtNLM"/>
    </source>
</evidence>
<feature type="repeat" description="ANK" evidence="3">
    <location>
        <begin position="116"/>
        <end position="148"/>
    </location>
</feature>
<dbReference type="Pfam" id="PF12796">
    <property type="entry name" value="Ank_2"/>
    <property type="match status" value="2"/>
</dbReference>
<feature type="repeat" description="ANK" evidence="3">
    <location>
        <begin position="194"/>
        <end position="216"/>
    </location>
</feature>
<dbReference type="InterPro" id="IPR036770">
    <property type="entry name" value="Ankyrin_rpt-contain_sf"/>
</dbReference>
<gene>
    <name evidence="5" type="ORF">SLS63_011853</name>
</gene>
<feature type="transmembrane region" description="Helical" evidence="4">
    <location>
        <begin position="12"/>
        <end position="31"/>
    </location>
</feature>
<feature type="transmembrane region" description="Helical" evidence="4">
    <location>
        <begin position="344"/>
        <end position="364"/>
    </location>
</feature>
<organism evidence="5 6">
    <name type="scientific">Diaporthe eres</name>
    <name type="common">Phomopsis oblonga</name>
    <dbReference type="NCBI Taxonomy" id="83184"/>
    <lineage>
        <taxon>Eukaryota</taxon>
        <taxon>Fungi</taxon>
        <taxon>Dikarya</taxon>
        <taxon>Ascomycota</taxon>
        <taxon>Pezizomycotina</taxon>
        <taxon>Sordariomycetes</taxon>
        <taxon>Sordariomycetidae</taxon>
        <taxon>Diaporthales</taxon>
        <taxon>Diaporthaceae</taxon>
        <taxon>Diaporthe</taxon>
        <taxon>Diaporthe eres species complex</taxon>
    </lineage>
</organism>
<evidence type="ECO:0000256" key="3">
    <source>
        <dbReference type="PROSITE-ProRule" id="PRU00023"/>
    </source>
</evidence>
<dbReference type="SMART" id="SM00248">
    <property type="entry name" value="ANK"/>
    <property type="match status" value="6"/>
</dbReference>
<reference evidence="5 6" key="1">
    <citation type="submission" date="2024-02" db="EMBL/GenBank/DDBJ databases">
        <title>De novo assembly and annotation of 12 fungi associated with fruit tree decline syndrome in Ontario, Canada.</title>
        <authorList>
            <person name="Sulman M."/>
            <person name="Ellouze W."/>
            <person name="Ilyukhin E."/>
        </authorList>
    </citation>
    <scope>NUCLEOTIDE SEQUENCE [LARGE SCALE GENOMIC DNA]</scope>
    <source>
        <strain evidence="5 6">M169</strain>
    </source>
</reference>
<sequence>MENFAFRVEAHVTGMHVAAYFGLSALVLKAIRHGRRVDKDARTRSEESVVHWAVRWHQHEFLEILIFSLRADAGAKDSKKRTPLHIAVANEDLRSVEVLLKCRPDERPDLEVSDDGGWTVLRYAAAHGSRVMVEKLVAEGAQVNNADDNGWTALRWAADRDYVRICEILIHRKASMELELPKPERKFVQMADSEKRTALHYAAARGNLDVAKILVSWFNTGEVYTGKIYFGEVEDPLGNMISNIMGTCVLPYEEKGMSATTMLANIQVQTTFNITHKAIDTIMHDLTTNLAPRMSDLLSPSRNISETFGRAARLMSYHMRETADAGSVAKGETRQWVTYIRVRWAYMSFPIALAAAVAVFAAGVTTQSWRLGLNDVKGDAVSAMLLVDGHTRDVLRVEPRGARRDVVVLKTPLRLARDEKGLCLKSRMAALPTGSAGKSTHGAAAVGQV</sequence>
<dbReference type="InterPro" id="IPR002110">
    <property type="entry name" value="Ankyrin_rpt"/>
</dbReference>
<protein>
    <recommendedName>
        <fullName evidence="7">Ankyrin repeat protein</fullName>
    </recommendedName>
</protein>
<evidence type="ECO:0000256" key="4">
    <source>
        <dbReference type="SAM" id="Phobius"/>
    </source>
</evidence>
<evidence type="ECO:0000313" key="5">
    <source>
        <dbReference type="EMBL" id="KAK7714049.1"/>
    </source>
</evidence>
<accession>A0ABR1NSZ1</accession>
<keyword evidence="4" id="KW-0812">Transmembrane</keyword>
<dbReference type="Gene3D" id="1.25.40.20">
    <property type="entry name" value="Ankyrin repeat-containing domain"/>
    <property type="match status" value="1"/>
</dbReference>
<keyword evidence="6" id="KW-1185">Reference proteome</keyword>
<keyword evidence="4" id="KW-1133">Transmembrane helix</keyword>
<dbReference type="InterPro" id="IPR050776">
    <property type="entry name" value="Ank_Repeat/CDKN_Inhibitor"/>
</dbReference>
<proteinExistence type="predicted"/>
<evidence type="ECO:0000313" key="6">
    <source>
        <dbReference type="Proteomes" id="UP001430848"/>
    </source>
</evidence>
<keyword evidence="1" id="KW-0677">Repeat</keyword>
<dbReference type="EMBL" id="JAKNSF020000119">
    <property type="protein sequence ID" value="KAK7714049.1"/>
    <property type="molecule type" value="Genomic_DNA"/>
</dbReference>
<dbReference type="PANTHER" id="PTHR24201">
    <property type="entry name" value="ANK_REP_REGION DOMAIN-CONTAINING PROTEIN"/>
    <property type="match status" value="1"/>
</dbReference>
<keyword evidence="2 3" id="KW-0040">ANK repeat</keyword>
<dbReference type="Pfam" id="PF00023">
    <property type="entry name" value="Ank"/>
    <property type="match status" value="1"/>
</dbReference>
<comment type="caution">
    <text evidence="5">The sequence shown here is derived from an EMBL/GenBank/DDBJ whole genome shotgun (WGS) entry which is preliminary data.</text>
</comment>